<evidence type="ECO:0000256" key="8">
    <source>
        <dbReference type="ARBA" id="ARBA00023136"/>
    </source>
</evidence>
<sequence length="1221" mass="125888">MSVVLVAGVLVASASAAVCAWVVPEPRRAARVAGLLLVVAAVAAVGLFLTVAGGGPTVGLLARPEVGGIPVSLGVRVDRLGALFVLLVCGIAAVVAGYARRYLDGEPGMAAFQARVAAATVATLVMATAPSLVQFAAGWIAAGAMLVGLIGYHRDRRHVRELVRRVRRLFLVGDVALVAGFALLTMQAGSADLAAVRAAAAGAPAGLLAAAGGLLLVAGMVRSAQVPVHGWLPWTLEAPTPVSAFLHAGMVNVAGFLMITFAPVVVAAPVVMAAMLAVGLVTVVAGALSAAVRTDVKGALARSTVAQMGFMLAQCGLGAFGLAALHLVGHGVYKAYAFLSAGGAVQAQARAAHVPQPVEPAGGWRRTAAAAAVLIVAVGLTEFLLGAPSGLLSAALAVAAAVAALRTALSDRRLPAATVLAITATVVVLTSGYLVAGQAVTQWPALPSAVPPVGATVTALVLAAVALLSGAALRGRLVGLWWWAWRDGYLPLLRRWTAVRFAAGTRTRPEAADPRGYLGEPDRYDPARALAAATAAADHVAATWPLDTFVAVNPLAGLERTPFTQATARLRELGGLRVHAPTAEWRQRLHDGGISEADLTAALPVTTVGAGAVPVGGRLVDVADLHLTVLRHPVHDGAAPPSDLLDAATRRLAALPTAALPTGVSSGHDVPGHDGRTLAELLDDALGGRLGADIDDLVAGWCAAHCGRPAARWPVPGAETDGCWSRWRRVAAADLAPGLLGVTGFGAFLDALPAAPEQALAALLRALGVPPDGWAAYLSRSLLRLPGWAGYARWSQTHPGQRPALTVVDLLAVRLAYELALGGAAARRHLGVPPVVDLVRAESRGTAATPVGVDPAALARLAAVLGLDGVTLAGLPEESLAAFRDALVRLSPDRQVEVWLSAAENAYRRRLRDLLDRRQPHRGPAEPPLAQAVFCIDVRSEGLRRHLEAVAPVRTFGFAGFFGLPVRTTAAGARRGRDRCPALMQPVATVHETPVPQPTVTTTTDGTVPADREVGHVLRRRVRHAWRRAYDGAKASPAGAFAFVEVAGLLALAALLLRSVAPRRLTPPPDDTAPTATDLNAALTLDEQVYYAEATLRTIGLTTGFAPLLLLCGHGATSTNNPYAAALDCGACGGNRGGVSAHLAAAMLNNPRVRAALAERGIWIPDHTHVLAAEHDTVTDEVRLLHADGVPGVLRPAVDALTGHLALAGARLRAERATRLP</sequence>
<feature type="non-terminal residue" evidence="13">
    <location>
        <position position="1221"/>
    </location>
</feature>
<reference evidence="13 14" key="1">
    <citation type="submission" date="2019-12" db="EMBL/GenBank/DDBJ databases">
        <title>Whole genome sequencing of endophytic Actinobacterium Micromonospora sp. MPMI6T.</title>
        <authorList>
            <person name="Evv R."/>
            <person name="Podile A.R."/>
        </authorList>
    </citation>
    <scope>NUCLEOTIDE SEQUENCE [LARGE SCALE GENOMIC DNA]</scope>
    <source>
        <strain evidence="13 14">MPMI6</strain>
    </source>
</reference>
<evidence type="ECO:0000313" key="14">
    <source>
        <dbReference type="Proteomes" id="UP000823521"/>
    </source>
</evidence>
<dbReference type="PRINTS" id="PR01434">
    <property type="entry name" value="NADHDHGNASE5"/>
</dbReference>
<accession>A0ABS3VR13</accession>
<feature type="transmembrane region" description="Helical" evidence="10">
    <location>
        <begin position="1038"/>
        <end position="1057"/>
    </location>
</feature>
<dbReference type="PANTHER" id="PTHR38344:SF1">
    <property type="entry name" value="INORGANIC CARBON TRANSPORTER SUBUNIT DABA-RELATED"/>
    <property type="match status" value="1"/>
</dbReference>
<protein>
    <submittedName>
        <fullName evidence="13">DUF2309 family protein</fullName>
    </submittedName>
</protein>
<name>A0ABS3VR13_MICEH</name>
<dbReference type="PANTHER" id="PTHR38344">
    <property type="entry name" value="UPF0753 PROTEIN AQ_863"/>
    <property type="match status" value="1"/>
</dbReference>
<keyword evidence="3" id="KW-1003">Cell membrane</keyword>
<dbReference type="EMBL" id="WVUH01000092">
    <property type="protein sequence ID" value="MBO4206923.1"/>
    <property type="molecule type" value="Genomic_DNA"/>
</dbReference>
<feature type="transmembrane region" description="Helical" evidence="10">
    <location>
        <begin position="201"/>
        <end position="221"/>
    </location>
</feature>
<keyword evidence="6" id="KW-0862">Zinc</keyword>
<keyword evidence="7 10" id="KW-1133">Transmembrane helix</keyword>
<evidence type="ECO:0000259" key="12">
    <source>
        <dbReference type="Pfam" id="PF00662"/>
    </source>
</evidence>
<keyword evidence="14" id="KW-1185">Reference proteome</keyword>
<feature type="transmembrane region" description="Helical" evidence="10">
    <location>
        <begin position="119"/>
        <end position="149"/>
    </location>
</feature>
<evidence type="ECO:0000256" key="7">
    <source>
        <dbReference type="ARBA" id="ARBA00022989"/>
    </source>
</evidence>
<feature type="transmembrane region" description="Helical" evidence="10">
    <location>
        <begin position="304"/>
        <end position="329"/>
    </location>
</feature>
<comment type="subcellular location">
    <subcellularLocation>
        <location evidence="1">Endomembrane system</location>
        <topology evidence="1">Multi-pass membrane protein</topology>
    </subcellularLocation>
    <subcellularLocation>
        <location evidence="9">Membrane</location>
        <topology evidence="9">Multi-pass membrane protein</topology>
    </subcellularLocation>
</comment>
<feature type="transmembrane region" description="Helical" evidence="10">
    <location>
        <begin position="270"/>
        <end position="292"/>
    </location>
</feature>
<keyword evidence="4 9" id="KW-0812">Transmembrane</keyword>
<comment type="caution">
    <text evidence="13">The sequence shown here is derived from an EMBL/GenBank/DDBJ whole genome shotgun (WGS) entry which is preliminary data.</text>
</comment>
<feature type="transmembrane region" description="Helical" evidence="10">
    <location>
        <begin position="242"/>
        <end position="264"/>
    </location>
</feature>
<evidence type="ECO:0000313" key="13">
    <source>
        <dbReference type="EMBL" id="MBO4206923.1"/>
    </source>
</evidence>
<keyword evidence="8 10" id="KW-0472">Membrane</keyword>
<dbReference type="InterPro" id="IPR001516">
    <property type="entry name" value="Proton_antipo_N"/>
</dbReference>
<evidence type="ECO:0000256" key="1">
    <source>
        <dbReference type="ARBA" id="ARBA00004127"/>
    </source>
</evidence>
<feature type="transmembrane region" description="Helical" evidence="10">
    <location>
        <begin position="416"/>
        <end position="435"/>
    </location>
</feature>
<evidence type="ECO:0000259" key="11">
    <source>
        <dbReference type="Pfam" id="PF00361"/>
    </source>
</evidence>
<feature type="transmembrane region" description="Helical" evidence="10">
    <location>
        <begin position="455"/>
        <end position="473"/>
    </location>
</feature>
<dbReference type="RefSeq" id="WP_208813824.1">
    <property type="nucleotide sequence ID" value="NZ_WVUH01000092.1"/>
</dbReference>
<evidence type="ECO:0000256" key="2">
    <source>
        <dbReference type="ARBA" id="ARBA00022448"/>
    </source>
</evidence>
<evidence type="ECO:0000256" key="4">
    <source>
        <dbReference type="ARBA" id="ARBA00022692"/>
    </source>
</evidence>
<dbReference type="InterPro" id="IPR018752">
    <property type="entry name" value="DabA"/>
</dbReference>
<dbReference type="Pfam" id="PF00361">
    <property type="entry name" value="Proton_antipo_M"/>
    <property type="match status" value="1"/>
</dbReference>
<evidence type="ECO:0000256" key="6">
    <source>
        <dbReference type="ARBA" id="ARBA00022833"/>
    </source>
</evidence>
<organism evidence="13 14">
    <name type="scientific">Micromonospora echinofusca</name>
    <dbReference type="NCBI Taxonomy" id="47858"/>
    <lineage>
        <taxon>Bacteria</taxon>
        <taxon>Bacillati</taxon>
        <taxon>Actinomycetota</taxon>
        <taxon>Actinomycetes</taxon>
        <taxon>Micromonosporales</taxon>
        <taxon>Micromonosporaceae</taxon>
        <taxon>Micromonospora</taxon>
    </lineage>
</organism>
<feature type="transmembrane region" description="Helical" evidence="10">
    <location>
        <begin position="80"/>
        <end position="99"/>
    </location>
</feature>
<evidence type="ECO:0000256" key="3">
    <source>
        <dbReference type="ARBA" id="ARBA00022475"/>
    </source>
</evidence>
<feature type="domain" description="NADH:quinone oxidoreductase/Mrp antiporter transmembrane" evidence="11">
    <location>
        <begin position="129"/>
        <end position="349"/>
    </location>
</feature>
<evidence type="ECO:0000256" key="5">
    <source>
        <dbReference type="ARBA" id="ARBA00022723"/>
    </source>
</evidence>
<keyword evidence="5" id="KW-0479">Metal-binding</keyword>
<feature type="domain" description="NADH-Ubiquinone oxidoreductase (complex I) chain 5 N-terminal" evidence="12">
    <location>
        <begin position="66"/>
        <end position="112"/>
    </location>
</feature>
<dbReference type="Proteomes" id="UP000823521">
    <property type="component" value="Unassembled WGS sequence"/>
</dbReference>
<feature type="transmembrane region" description="Helical" evidence="10">
    <location>
        <begin position="169"/>
        <end position="189"/>
    </location>
</feature>
<dbReference type="Pfam" id="PF10070">
    <property type="entry name" value="DabA"/>
    <property type="match status" value="1"/>
</dbReference>
<evidence type="ECO:0000256" key="10">
    <source>
        <dbReference type="SAM" id="Phobius"/>
    </source>
</evidence>
<dbReference type="Pfam" id="PF00662">
    <property type="entry name" value="Proton_antipo_N"/>
    <property type="match status" value="1"/>
</dbReference>
<feature type="transmembrane region" description="Helical" evidence="10">
    <location>
        <begin position="391"/>
        <end position="409"/>
    </location>
</feature>
<gene>
    <name evidence="13" type="ORF">GSF22_13035</name>
</gene>
<proteinExistence type="predicted"/>
<feature type="transmembrane region" description="Helical" evidence="10">
    <location>
        <begin position="32"/>
        <end position="59"/>
    </location>
</feature>
<evidence type="ECO:0000256" key="9">
    <source>
        <dbReference type="RuleBase" id="RU000320"/>
    </source>
</evidence>
<dbReference type="InterPro" id="IPR001750">
    <property type="entry name" value="ND/Mrp_TM"/>
</dbReference>
<keyword evidence="2" id="KW-0813">Transport</keyword>